<name>A0A2D2CXA7_METT3</name>
<keyword evidence="1" id="KW-0732">Signal</keyword>
<evidence type="ECO:0008006" key="4">
    <source>
        <dbReference type="Google" id="ProtNLM"/>
    </source>
</evidence>
<dbReference type="Pfam" id="PF13531">
    <property type="entry name" value="SBP_bac_11"/>
    <property type="match status" value="1"/>
</dbReference>
<evidence type="ECO:0000313" key="2">
    <source>
        <dbReference type="EMBL" id="ATQ67398.1"/>
    </source>
</evidence>
<feature type="chain" id="PRO_5013723144" description="Molybdate ABC transporter substrate-binding protein" evidence="1">
    <location>
        <begin position="26"/>
        <end position="273"/>
    </location>
</feature>
<sequence length="273" mass="28395">MRVSKLKPLAAAAAIFALCGAPAHAASITVAVAPTAAGAVTDIVSDFLAAFSTAGYSVSVNVVPDDETKTAIIAGAAPVPDLFLAQSYVAPLELAGKYPNLVSGNVFPYAKDTLVLYSSAGKNVDISAGLPARGLQRFAMPDPANGDPYGVAAVQVLKDTYRYAEARGLVLKVDDVASSYAAVEFVDSPYGFTGKSQICTAVTGTEEFEPGSFFHAYDLKDSATPIDIVLAGVKIKNDRAAEDEAELTAFVKYLTGDGAINFTQHCFKLPSAP</sequence>
<evidence type="ECO:0000256" key="1">
    <source>
        <dbReference type="SAM" id="SignalP"/>
    </source>
</evidence>
<dbReference type="AlphaFoldDB" id="A0A2D2CXA7"/>
<evidence type="ECO:0000313" key="3">
    <source>
        <dbReference type="Proteomes" id="UP000230709"/>
    </source>
</evidence>
<accession>A0A2D2CXA7</accession>
<feature type="signal peptide" evidence="1">
    <location>
        <begin position="1"/>
        <end position="25"/>
    </location>
</feature>
<dbReference type="SUPFAM" id="SSF53850">
    <property type="entry name" value="Periplasmic binding protein-like II"/>
    <property type="match status" value="1"/>
</dbReference>
<dbReference type="STRING" id="595536.GCA_000178815_04072"/>
<dbReference type="EMBL" id="CP023737">
    <property type="protein sequence ID" value="ATQ67398.1"/>
    <property type="molecule type" value="Genomic_DNA"/>
</dbReference>
<gene>
    <name evidence="2" type="ORF">CQW49_05430</name>
</gene>
<dbReference type="Gene3D" id="3.40.190.10">
    <property type="entry name" value="Periplasmic binding protein-like II"/>
    <property type="match status" value="2"/>
</dbReference>
<protein>
    <recommendedName>
        <fullName evidence="4">Molybdate ABC transporter substrate-binding protein</fullName>
    </recommendedName>
</protein>
<keyword evidence="3" id="KW-1185">Reference proteome</keyword>
<organism evidence="2 3">
    <name type="scientific">Methylosinus trichosporium (strain ATCC 35070 / NCIMB 11131 / UNIQEM 75 / OB3b)</name>
    <dbReference type="NCBI Taxonomy" id="595536"/>
    <lineage>
        <taxon>Bacteria</taxon>
        <taxon>Pseudomonadati</taxon>
        <taxon>Pseudomonadota</taxon>
        <taxon>Alphaproteobacteria</taxon>
        <taxon>Hyphomicrobiales</taxon>
        <taxon>Methylocystaceae</taxon>
        <taxon>Methylosinus</taxon>
    </lineage>
</organism>
<proteinExistence type="predicted"/>
<dbReference type="Proteomes" id="UP000230709">
    <property type="component" value="Chromosome"/>
</dbReference>
<dbReference type="KEGG" id="mtw:CQW49_05430"/>
<reference evidence="3" key="1">
    <citation type="submission" date="2017-10" db="EMBL/GenBank/DDBJ databases">
        <title>Completed PacBio SMRT sequence of Methylosinus trichosporium OB3b reveals presence of a third large plasmid.</title>
        <authorList>
            <person name="Charles T.C."/>
            <person name="Lynch M.D.J."/>
            <person name="Heil J.R."/>
            <person name="Cheng J."/>
        </authorList>
    </citation>
    <scope>NUCLEOTIDE SEQUENCE [LARGE SCALE GENOMIC DNA]</scope>
    <source>
        <strain evidence="3">OB3b</strain>
    </source>
</reference>